<evidence type="ECO:0000313" key="2">
    <source>
        <dbReference type="Proteomes" id="UP000319383"/>
    </source>
</evidence>
<dbReference type="RefSeq" id="WP_145379204.1">
    <property type="nucleotide sequence ID" value="NZ_CP036276.1"/>
</dbReference>
<organism evidence="1 2">
    <name type="scientific">Symmachiella dynata</name>
    <dbReference type="NCBI Taxonomy" id="2527995"/>
    <lineage>
        <taxon>Bacteria</taxon>
        <taxon>Pseudomonadati</taxon>
        <taxon>Planctomycetota</taxon>
        <taxon>Planctomycetia</taxon>
        <taxon>Planctomycetales</taxon>
        <taxon>Planctomycetaceae</taxon>
        <taxon>Symmachiella</taxon>
    </lineage>
</organism>
<evidence type="ECO:0000313" key="1">
    <source>
        <dbReference type="EMBL" id="QDU46717.1"/>
    </source>
</evidence>
<dbReference type="AlphaFoldDB" id="A0A517ZW49"/>
<protein>
    <submittedName>
        <fullName evidence="1">Uncharacterized protein</fullName>
    </submittedName>
</protein>
<dbReference type="Proteomes" id="UP000319383">
    <property type="component" value="Chromosome"/>
</dbReference>
<dbReference type="EMBL" id="CP036276">
    <property type="protein sequence ID" value="QDU46717.1"/>
    <property type="molecule type" value="Genomic_DNA"/>
</dbReference>
<accession>A0A517ZW49</accession>
<dbReference type="KEGG" id="sdyn:Mal52_52390"/>
<gene>
    <name evidence="1" type="ORF">Mal52_52390</name>
</gene>
<sequence length="229" mass="24968">MSSSCLTTSEISDLFVEEIESQSGRITDTFDDGLRLFQRSVFPRFEDVQPQDRLQGGVALKATLDEICVFPYVLREVCSNGAVMAHSLCSYRLERSIDETSEELSSTISEAITACSQEKSFTNSVKEIRSTLHVEINLALTLLPMISSFPGGPSGDIARLILEQVFAEGLPSMFGLMNAITSVARDTEDPEDRWRLEELGGGIAAGIFPKPPVNAPGVANSFSRPVTVK</sequence>
<reference evidence="1 2" key="1">
    <citation type="submission" date="2019-02" db="EMBL/GenBank/DDBJ databases">
        <title>Deep-cultivation of Planctomycetes and their phenomic and genomic characterization uncovers novel biology.</title>
        <authorList>
            <person name="Wiegand S."/>
            <person name="Jogler M."/>
            <person name="Boedeker C."/>
            <person name="Pinto D."/>
            <person name="Vollmers J."/>
            <person name="Rivas-Marin E."/>
            <person name="Kohn T."/>
            <person name="Peeters S.H."/>
            <person name="Heuer A."/>
            <person name="Rast P."/>
            <person name="Oberbeckmann S."/>
            <person name="Bunk B."/>
            <person name="Jeske O."/>
            <person name="Meyerdierks A."/>
            <person name="Storesund J.E."/>
            <person name="Kallscheuer N."/>
            <person name="Luecker S."/>
            <person name="Lage O.M."/>
            <person name="Pohl T."/>
            <person name="Merkel B.J."/>
            <person name="Hornburger P."/>
            <person name="Mueller R.-W."/>
            <person name="Bruemmer F."/>
            <person name="Labrenz M."/>
            <person name="Spormann A.M."/>
            <person name="Op den Camp H."/>
            <person name="Overmann J."/>
            <person name="Amann R."/>
            <person name="Jetten M.S.M."/>
            <person name="Mascher T."/>
            <person name="Medema M.H."/>
            <person name="Devos D.P."/>
            <person name="Kaster A.-K."/>
            <person name="Ovreas L."/>
            <person name="Rohde M."/>
            <person name="Galperin M.Y."/>
            <person name="Jogler C."/>
        </authorList>
    </citation>
    <scope>NUCLEOTIDE SEQUENCE [LARGE SCALE GENOMIC DNA]</scope>
    <source>
        <strain evidence="1 2">Mal52</strain>
    </source>
</reference>
<keyword evidence="2" id="KW-1185">Reference proteome</keyword>
<name>A0A517ZW49_9PLAN</name>
<proteinExistence type="predicted"/>